<dbReference type="Proteomes" id="UP001278766">
    <property type="component" value="Unassembled WGS sequence"/>
</dbReference>
<dbReference type="RefSeq" id="XP_062660947.1">
    <property type="nucleotide sequence ID" value="XM_062803526.1"/>
</dbReference>
<name>A0AAE0HIY4_9PEZI</name>
<organism evidence="2 3">
    <name type="scientific">Chaetomium fimeti</name>
    <dbReference type="NCBI Taxonomy" id="1854472"/>
    <lineage>
        <taxon>Eukaryota</taxon>
        <taxon>Fungi</taxon>
        <taxon>Dikarya</taxon>
        <taxon>Ascomycota</taxon>
        <taxon>Pezizomycotina</taxon>
        <taxon>Sordariomycetes</taxon>
        <taxon>Sordariomycetidae</taxon>
        <taxon>Sordariales</taxon>
        <taxon>Chaetomiaceae</taxon>
        <taxon>Chaetomium</taxon>
    </lineage>
</organism>
<gene>
    <name evidence="2" type="ORF">B0H64DRAFT_392145</name>
</gene>
<accession>A0AAE0HIY4</accession>
<reference evidence="2" key="2">
    <citation type="submission" date="2023-06" db="EMBL/GenBank/DDBJ databases">
        <authorList>
            <consortium name="Lawrence Berkeley National Laboratory"/>
            <person name="Haridas S."/>
            <person name="Hensen N."/>
            <person name="Bonometti L."/>
            <person name="Westerberg I."/>
            <person name="Brannstrom I.O."/>
            <person name="Guillou S."/>
            <person name="Cros-Aarteil S."/>
            <person name="Calhoun S."/>
            <person name="Kuo A."/>
            <person name="Mondo S."/>
            <person name="Pangilinan J."/>
            <person name="Riley R."/>
            <person name="Labutti K."/>
            <person name="Andreopoulos B."/>
            <person name="Lipzen A."/>
            <person name="Chen C."/>
            <person name="Yanf M."/>
            <person name="Daum C."/>
            <person name="Ng V."/>
            <person name="Clum A."/>
            <person name="Steindorff A."/>
            <person name="Ohm R."/>
            <person name="Martin F."/>
            <person name="Silar P."/>
            <person name="Natvig D."/>
            <person name="Lalanne C."/>
            <person name="Gautier V."/>
            <person name="Ament-Velasquez S.L."/>
            <person name="Kruys A."/>
            <person name="Hutchinson M.I."/>
            <person name="Powell A.J."/>
            <person name="Barry K."/>
            <person name="Miller A.N."/>
            <person name="Grigoriev I.V."/>
            <person name="Debuchy R."/>
            <person name="Gladieux P."/>
            <person name="Thoren M.H."/>
            <person name="Johannesson H."/>
        </authorList>
    </citation>
    <scope>NUCLEOTIDE SEQUENCE</scope>
    <source>
        <strain evidence="2">CBS 168.71</strain>
    </source>
</reference>
<dbReference type="AlphaFoldDB" id="A0AAE0HIY4"/>
<protein>
    <submittedName>
        <fullName evidence="2">Uncharacterized protein</fullName>
    </submittedName>
</protein>
<keyword evidence="3" id="KW-1185">Reference proteome</keyword>
<feature type="compositionally biased region" description="Pro residues" evidence="1">
    <location>
        <begin position="103"/>
        <end position="121"/>
    </location>
</feature>
<comment type="caution">
    <text evidence="2">The sequence shown here is derived from an EMBL/GenBank/DDBJ whole genome shotgun (WGS) entry which is preliminary data.</text>
</comment>
<sequence>MPTKGHQRSRSSIDRVIDLLADLEDTQISVLLDDLNHTTSSNVAVTDAIALFDHHANKPKRKKSCRSPSPMRTLQVELERRHSKRISAAPERQSRYRAAITQPPAPREPATPSPSPSPPPTEDLFGRPDSPDRPSLILPPQASFEHPKASSAGPPPVFRPRSYKRISRPMFLSPTATAELHLLLLAFFNETSALPVSPTTTATPPSPTRTPSFSGGRSLKTMPSISSIFEVMRSQ</sequence>
<dbReference type="EMBL" id="JAUEPN010000003">
    <property type="protein sequence ID" value="KAK3297433.1"/>
    <property type="molecule type" value="Genomic_DNA"/>
</dbReference>
<evidence type="ECO:0000313" key="2">
    <source>
        <dbReference type="EMBL" id="KAK3297433.1"/>
    </source>
</evidence>
<feature type="region of interest" description="Disordered" evidence="1">
    <location>
        <begin position="196"/>
        <end position="219"/>
    </location>
</feature>
<reference evidence="2" key="1">
    <citation type="journal article" date="2023" name="Mol. Phylogenet. Evol.">
        <title>Genome-scale phylogeny and comparative genomics of the fungal order Sordariales.</title>
        <authorList>
            <person name="Hensen N."/>
            <person name="Bonometti L."/>
            <person name="Westerberg I."/>
            <person name="Brannstrom I.O."/>
            <person name="Guillou S."/>
            <person name="Cros-Aarteil S."/>
            <person name="Calhoun S."/>
            <person name="Haridas S."/>
            <person name="Kuo A."/>
            <person name="Mondo S."/>
            <person name="Pangilinan J."/>
            <person name="Riley R."/>
            <person name="LaButti K."/>
            <person name="Andreopoulos B."/>
            <person name="Lipzen A."/>
            <person name="Chen C."/>
            <person name="Yan M."/>
            <person name="Daum C."/>
            <person name="Ng V."/>
            <person name="Clum A."/>
            <person name="Steindorff A."/>
            <person name="Ohm R.A."/>
            <person name="Martin F."/>
            <person name="Silar P."/>
            <person name="Natvig D.O."/>
            <person name="Lalanne C."/>
            <person name="Gautier V."/>
            <person name="Ament-Velasquez S.L."/>
            <person name="Kruys A."/>
            <person name="Hutchinson M.I."/>
            <person name="Powell A.J."/>
            <person name="Barry K."/>
            <person name="Miller A.N."/>
            <person name="Grigoriev I.V."/>
            <person name="Debuchy R."/>
            <person name="Gladieux P."/>
            <person name="Hiltunen Thoren M."/>
            <person name="Johannesson H."/>
        </authorList>
    </citation>
    <scope>NUCLEOTIDE SEQUENCE</scope>
    <source>
        <strain evidence="2">CBS 168.71</strain>
    </source>
</reference>
<proteinExistence type="predicted"/>
<feature type="compositionally biased region" description="Low complexity" evidence="1">
    <location>
        <begin position="196"/>
        <end position="214"/>
    </location>
</feature>
<feature type="region of interest" description="Disordered" evidence="1">
    <location>
        <begin position="57"/>
        <end position="161"/>
    </location>
</feature>
<evidence type="ECO:0000256" key="1">
    <source>
        <dbReference type="SAM" id="MobiDB-lite"/>
    </source>
</evidence>
<dbReference type="GeneID" id="87840474"/>
<evidence type="ECO:0000313" key="3">
    <source>
        <dbReference type="Proteomes" id="UP001278766"/>
    </source>
</evidence>